<feature type="signal peptide" evidence="4">
    <location>
        <begin position="1"/>
        <end position="23"/>
    </location>
</feature>
<dbReference type="PROSITE" id="PS50088">
    <property type="entry name" value="ANK_REPEAT"/>
    <property type="match status" value="3"/>
</dbReference>
<feature type="repeat" description="ANK" evidence="3">
    <location>
        <begin position="201"/>
        <end position="233"/>
    </location>
</feature>
<comment type="caution">
    <text evidence="5">The sequence shown here is derived from an EMBL/GenBank/DDBJ whole genome shotgun (WGS) entry which is preliminary data.</text>
</comment>
<protein>
    <submittedName>
        <fullName evidence="5">Ankyrin</fullName>
    </submittedName>
</protein>
<evidence type="ECO:0000313" key="6">
    <source>
        <dbReference type="Proteomes" id="UP000005019"/>
    </source>
</evidence>
<name>F5R8H5_METUF</name>
<dbReference type="RefSeq" id="WP_008058409.1">
    <property type="nucleotide sequence ID" value="NZ_AFHG01000029.1"/>
</dbReference>
<sequence length="270" mass="28457">MMRPLFRSLLSLAGVLCVAQAGAQELPPEWQGRFTDAARPRAAVPATAMEYADIRRTGDDAGPRNYRSADHALLSAARRGDWAAVNRLLKAGAAPNVRDAWGDSALVHAAAAGETETVRALLAAGAAPDRRGASGFTPLGAAALAGHHKVAALLLKAGADVDAKSANGHVPLIDAVLLDRDEVVGELLRASPDWLHTEREQGRHALSLAASLGHLRVLDRLLAAGFDPNLPDRAGFNALYWAVFRKQRLAVAHLLASGAQPGAMSTDIYD</sequence>
<feature type="repeat" description="ANK" evidence="3">
    <location>
        <begin position="101"/>
        <end position="133"/>
    </location>
</feature>
<keyword evidence="1" id="KW-0677">Repeat</keyword>
<dbReference type="SMART" id="SM00248">
    <property type="entry name" value="ANK"/>
    <property type="match status" value="6"/>
</dbReference>
<dbReference type="Pfam" id="PF12796">
    <property type="entry name" value="Ank_2"/>
    <property type="match status" value="2"/>
</dbReference>
<dbReference type="GO" id="GO:0085020">
    <property type="term" value="P:protein K6-linked ubiquitination"/>
    <property type="evidence" value="ECO:0007669"/>
    <property type="project" value="TreeGrafter"/>
</dbReference>
<accession>F5R8H5</accession>
<dbReference type="InterPro" id="IPR036770">
    <property type="entry name" value="Ankyrin_rpt-contain_sf"/>
</dbReference>
<gene>
    <name evidence="5" type="ORF">METUNv1_00451</name>
</gene>
<evidence type="ECO:0000256" key="4">
    <source>
        <dbReference type="SAM" id="SignalP"/>
    </source>
</evidence>
<dbReference type="eggNOG" id="COG0666">
    <property type="taxonomic scope" value="Bacteria"/>
</dbReference>
<feature type="chain" id="PRO_5003331288" evidence="4">
    <location>
        <begin position="24"/>
        <end position="270"/>
    </location>
</feature>
<keyword evidence="4" id="KW-0732">Signal</keyword>
<keyword evidence="2 3" id="KW-0040">ANK repeat</keyword>
<dbReference type="Gene3D" id="1.25.40.20">
    <property type="entry name" value="Ankyrin repeat-containing domain"/>
    <property type="match status" value="2"/>
</dbReference>
<dbReference type="PANTHER" id="PTHR24171:SF8">
    <property type="entry name" value="BRCA1-ASSOCIATED RING DOMAIN PROTEIN 1"/>
    <property type="match status" value="1"/>
</dbReference>
<evidence type="ECO:0000256" key="2">
    <source>
        <dbReference type="ARBA" id="ARBA00023043"/>
    </source>
</evidence>
<feature type="repeat" description="ANK" evidence="3">
    <location>
        <begin position="134"/>
        <end position="166"/>
    </location>
</feature>
<evidence type="ECO:0000313" key="5">
    <source>
        <dbReference type="EMBL" id="EGK73278.1"/>
    </source>
</evidence>
<evidence type="ECO:0000256" key="3">
    <source>
        <dbReference type="PROSITE-ProRule" id="PRU00023"/>
    </source>
</evidence>
<dbReference type="Proteomes" id="UP000005019">
    <property type="component" value="Unassembled WGS sequence"/>
</dbReference>
<reference evidence="5 6" key="1">
    <citation type="journal article" date="2011" name="J. Bacteriol.">
        <title>Genome sequence of Methyloversatilis universalis FAM5T, a methylotrophic representative of the order Rhodocyclales.</title>
        <authorList>
            <person name="Kittichotirat W."/>
            <person name="Good N.M."/>
            <person name="Hall R."/>
            <person name="Bringel F."/>
            <person name="Lajus A."/>
            <person name="Medigue C."/>
            <person name="Smalley N.E."/>
            <person name="Beck D."/>
            <person name="Bumgarner R."/>
            <person name="Vuilleumier S."/>
            <person name="Kalyuzhnaya M.G."/>
        </authorList>
    </citation>
    <scope>NUCLEOTIDE SEQUENCE [LARGE SCALE GENOMIC DNA]</scope>
    <source>
        <strain evidence="6">ATCC BAA-1314 / JCM 13912 / FAM5</strain>
    </source>
</reference>
<proteinExistence type="predicted"/>
<dbReference type="AlphaFoldDB" id="F5R8H5"/>
<dbReference type="STRING" id="1000565.METUNv1_00451"/>
<dbReference type="SUPFAM" id="SSF48403">
    <property type="entry name" value="Ankyrin repeat"/>
    <property type="match status" value="1"/>
</dbReference>
<dbReference type="EMBL" id="AFHG01000029">
    <property type="protein sequence ID" value="EGK73278.1"/>
    <property type="molecule type" value="Genomic_DNA"/>
</dbReference>
<dbReference type="InterPro" id="IPR002110">
    <property type="entry name" value="Ankyrin_rpt"/>
</dbReference>
<organism evidence="5 6">
    <name type="scientific">Methyloversatilis universalis (strain ATCC BAA-1314 / DSM 25237 / JCM 13912 / CCUG 52030 / FAM5)</name>
    <dbReference type="NCBI Taxonomy" id="1000565"/>
    <lineage>
        <taxon>Bacteria</taxon>
        <taxon>Pseudomonadati</taxon>
        <taxon>Pseudomonadota</taxon>
        <taxon>Betaproteobacteria</taxon>
        <taxon>Nitrosomonadales</taxon>
        <taxon>Sterolibacteriaceae</taxon>
        <taxon>Methyloversatilis</taxon>
    </lineage>
</organism>
<dbReference type="PROSITE" id="PS50297">
    <property type="entry name" value="ANK_REP_REGION"/>
    <property type="match status" value="2"/>
</dbReference>
<evidence type="ECO:0000256" key="1">
    <source>
        <dbReference type="ARBA" id="ARBA00022737"/>
    </source>
</evidence>
<dbReference type="GO" id="GO:0004842">
    <property type="term" value="F:ubiquitin-protein transferase activity"/>
    <property type="evidence" value="ECO:0007669"/>
    <property type="project" value="TreeGrafter"/>
</dbReference>
<dbReference type="PANTHER" id="PTHR24171">
    <property type="entry name" value="ANKYRIN REPEAT DOMAIN-CONTAINING PROTEIN 39-RELATED"/>
    <property type="match status" value="1"/>
</dbReference>
<keyword evidence="6" id="KW-1185">Reference proteome</keyword>